<proteinExistence type="inferred from homology"/>
<feature type="transmembrane region" description="Helical" evidence="6">
    <location>
        <begin position="111"/>
        <end position="131"/>
    </location>
</feature>
<evidence type="ECO:0000256" key="2">
    <source>
        <dbReference type="ARBA" id="ARBA00008974"/>
    </source>
</evidence>
<evidence type="ECO:0000256" key="1">
    <source>
        <dbReference type="ARBA" id="ARBA00004141"/>
    </source>
</evidence>
<dbReference type="EMBL" id="VSSQ01028068">
    <property type="protein sequence ID" value="MPM77622.1"/>
    <property type="molecule type" value="Genomic_DNA"/>
</dbReference>
<feature type="transmembrane region" description="Helical" evidence="6">
    <location>
        <begin position="206"/>
        <end position="229"/>
    </location>
</feature>
<evidence type="ECO:0000256" key="6">
    <source>
        <dbReference type="SAM" id="Phobius"/>
    </source>
</evidence>
<dbReference type="InterPro" id="IPR001248">
    <property type="entry name" value="Pur-cyt_permease"/>
</dbReference>
<keyword evidence="5 6" id="KW-0472">Membrane</keyword>
<evidence type="ECO:0000313" key="7">
    <source>
        <dbReference type="EMBL" id="MPM77622.1"/>
    </source>
</evidence>
<dbReference type="PANTHER" id="PTHR30569:SF0">
    <property type="entry name" value="CYTOSINE PERMEASE"/>
    <property type="match status" value="1"/>
</dbReference>
<evidence type="ECO:0000256" key="3">
    <source>
        <dbReference type="ARBA" id="ARBA00022692"/>
    </source>
</evidence>
<accession>A0A645CLI5</accession>
<dbReference type="GO" id="GO:0005886">
    <property type="term" value="C:plasma membrane"/>
    <property type="evidence" value="ECO:0007669"/>
    <property type="project" value="TreeGrafter"/>
</dbReference>
<dbReference type="Gene3D" id="1.10.4160.10">
    <property type="entry name" value="Hydantoin permease"/>
    <property type="match status" value="1"/>
</dbReference>
<organism evidence="7">
    <name type="scientific">bioreactor metagenome</name>
    <dbReference type="NCBI Taxonomy" id="1076179"/>
    <lineage>
        <taxon>unclassified sequences</taxon>
        <taxon>metagenomes</taxon>
        <taxon>ecological metagenomes</taxon>
    </lineage>
</organism>
<dbReference type="PANTHER" id="PTHR30569">
    <property type="entry name" value="CYTOSINE TRANSPORTER CODB"/>
    <property type="match status" value="1"/>
</dbReference>
<sequence length="247" mass="26982">MVGTWVSGSSRAADYFRWSRSAKDSTIAAYFGFFFGLIICLVVGALWGAGTGSTDIGATLGILGGGMLFFGVIMFFLQTWTTNEHSAYVSSTALPIAIRESTGRNPKRRSVIVAVALISVAFSGLGVEAYYIPFISFLGIFIPVIGAIVLSDFYIISRTKFHWTGHKNYYSLSVLDEDVQHHKFNWVVVPSLIVGFLFGWKSTFGIAAVNSLVGTMIIYCTLSVVAVWIGSQKKEMVKNEALALGRR</sequence>
<feature type="transmembrane region" description="Helical" evidence="6">
    <location>
        <begin position="56"/>
        <end position="77"/>
    </location>
</feature>
<dbReference type="AlphaFoldDB" id="A0A645CLI5"/>
<evidence type="ECO:0000256" key="4">
    <source>
        <dbReference type="ARBA" id="ARBA00022989"/>
    </source>
</evidence>
<feature type="transmembrane region" description="Helical" evidence="6">
    <location>
        <begin position="27"/>
        <end position="50"/>
    </location>
</feature>
<comment type="caution">
    <text evidence="7">The sequence shown here is derived from an EMBL/GenBank/DDBJ whole genome shotgun (WGS) entry which is preliminary data.</text>
</comment>
<feature type="transmembrane region" description="Helical" evidence="6">
    <location>
        <begin position="137"/>
        <end position="157"/>
    </location>
</feature>
<dbReference type="InterPro" id="IPR030191">
    <property type="entry name" value="CodB"/>
</dbReference>
<evidence type="ECO:0000256" key="5">
    <source>
        <dbReference type="ARBA" id="ARBA00023136"/>
    </source>
</evidence>
<gene>
    <name evidence="7" type="primary">codB_2</name>
    <name evidence="7" type="ORF">SDC9_124629</name>
</gene>
<reference evidence="7" key="1">
    <citation type="submission" date="2019-08" db="EMBL/GenBank/DDBJ databases">
        <authorList>
            <person name="Kucharzyk K."/>
            <person name="Murdoch R.W."/>
            <person name="Higgins S."/>
            <person name="Loffler F."/>
        </authorList>
    </citation>
    <scope>NUCLEOTIDE SEQUENCE</scope>
</reference>
<protein>
    <submittedName>
        <fullName evidence="7">Cytosine permease</fullName>
    </submittedName>
</protein>
<comment type="similarity">
    <text evidence="2">Belongs to the purine-cytosine permease (2.A.39) family.</text>
</comment>
<name>A0A645CLI5_9ZZZZ</name>
<dbReference type="GO" id="GO:0015209">
    <property type="term" value="F:cytosine transmembrane transporter activity"/>
    <property type="evidence" value="ECO:0007669"/>
    <property type="project" value="InterPro"/>
</dbReference>
<keyword evidence="4 6" id="KW-1133">Transmembrane helix</keyword>
<dbReference type="Pfam" id="PF02133">
    <property type="entry name" value="Transp_cyt_pur"/>
    <property type="match status" value="1"/>
</dbReference>
<keyword evidence="3 6" id="KW-0812">Transmembrane</keyword>
<comment type="subcellular location">
    <subcellularLocation>
        <location evidence="1">Membrane</location>
        <topology evidence="1">Multi-pass membrane protein</topology>
    </subcellularLocation>
</comment>